<dbReference type="Proteomes" id="UP000347681">
    <property type="component" value="Unassembled WGS sequence"/>
</dbReference>
<evidence type="ECO:0000313" key="4">
    <source>
        <dbReference type="Proteomes" id="UP000347681"/>
    </source>
</evidence>
<reference evidence="2" key="3">
    <citation type="submission" date="2023-10" db="EMBL/GenBank/DDBJ databases">
        <title>Genome of Potential pathogenic bacteria in Crohn's disease.</title>
        <authorList>
            <person name="Rodriguez-Palacios A."/>
        </authorList>
    </citation>
    <scope>NUCLEOTIDE SEQUENCE</scope>
    <source>
        <strain evidence="2">CavFT-hAR62</strain>
    </source>
</reference>
<evidence type="ECO:0000313" key="2">
    <source>
        <dbReference type="EMBL" id="MDU0269162.1"/>
    </source>
</evidence>
<dbReference type="RefSeq" id="WP_007852518.1">
    <property type="nucleotide sequence ID" value="NZ_BAABYF010000001.1"/>
</dbReference>
<gene>
    <name evidence="1" type="ORF">F2Y61_05260</name>
    <name evidence="3" type="ORF">QNN11_10785</name>
    <name evidence="2" type="ORF">RVH45_04460</name>
</gene>
<reference evidence="1 4" key="1">
    <citation type="journal article" date="2019" name="Nat. Med.">
        <title>A library of human gut bacterial isolates paired with longitudinal multiomics data enables mechanistic microbiome research.</title>
        <authorList>
            <person name="Poyet M."/>
            <person name="Groussin M."/>
            <person name="Gibbons S.M."/>
            <person name="Avila-Pacheco J."/>
            <person name="Jiang X."/>
            <person name="Kearney S.M."/>
            <person name="Perrotta A.R."/>
            <person name="Berdy B."/>
            <person name="Zhao S."/>
            <person name="Lieberman T.D."/>
            <person name="Swanson P.K."/>
            <person name="Smith M."/>
            <person name="Roesemann S."/>
            <person name="Alexander J.E."/>
            <person name="Rich S.A."/>
            <person name="Livny J."/>
            <person name="Vlamakis H."/>
            <person name="Clish C."/>
            <person name="Bullock K."/>
            <person name="Deik A."/>
            <person name="Scott J."/>
            <person name="Pierce K.A."/>
            <person name="Xavier R.J."/>
            <person name="Alm E.J."/>
        </authorList>
    </citation>
    <scope>NUCLEOTIDE SEQUENCE [LARGE SCALE GENOMIC DNA]</scope>
    <source>
        <strain evidence="1 4">BIOML-A5</strain>
    </source>
</reference>
<dbReference type="AlphaFoldDB" id="A0A1Y4PPB6"/>
<evidence type="ECO:0000313" key="1">
    <source>
        <dbReference type="EMBL" id="KAA5385244.1"/>
    </source>
</evidence>
<dbReference type="EMBL" id="VVZB01000002">
    <property type="protein sequence ID" value="KAA5385244.1"/>
    <property type="molecule type" value="Genomic_DNA"/>
</dbReference>
<accession>A0A1Y4PPB6</accession>
<dbReference type="Proteomes" id="UP001177934">
    <property type="component" value="Chromosome"/>
</dbReference>
<sequence length="131" mass="14857">MKKDYQKPMLISEEFIPNEYVAACYNFKALFHCHYGENNTNNHGEPCATTYVDINGIHATGHEGTIEKWGIPILNIDWNGFDLSDAKVGDKIRGIKWTSYDTVNNTGEYNHQGWGEIRSAVEEIPGRPNHS</sequence>
<name>A0A1Y4PPB6_9BACT</name>
<reference evidence="3" key="2">
    <citation type="journal article" date="2023" name="Nat. Commun.">
        <title>Identification of a novel Human Milk Oligosaccharides utilization cluster in the infant gut commensal Bacteroides dorei.</title>
        <authorList>
            <person name="Kijner S."/>
            <person name="Ennis D."/>
            <person name="Shmorak S."/>
            <person name="Florentin A."/>
            <person name="Yassour M."/>
        </authorList>
    </citation>
    <scope>NUCLEOTIDE SEQUENCE</scope>
    <source>
        <strain evidence="3">2</strain>
    </source>
</reference>
<evidence type="ECO:0000313" key="3">
    <source>
        <dbReference type="EMBL" id="WHX11670.1"/>
    </source>
</evidence>
<dbReference type="EMBL" id="CP126056">
    <property type="protein sequence ID" value="WHX11670.1"/>
    <property type="molecule type" value="Genomic_DNA"/>
</dbReference>
<protein>
    <submittedName>
        <fullName evidence="1">Uncharacterized protein</fullName>
    </submittedName>
</protein>
<dbReference type="EMBL" id="JAWDEV010000001">
    <property type="protein sequence ID" value="MDU0269162.1"/>
    <property type="molecule type" value="Genomic_DNA"/>
</dbReference>
<organism evidence="1 4">
    <name type="scientific">Phocaeicola dorei</name>
    <dbReference type="NCBI Taxonomy" id="357276"/>
    <lineage>
        <taxon>Bacteria</taxon>
        <taxon>Pseudomonadati</taxon>
        <taxon>Bacteroidota</taxon>
        <taxon>Bacteroidia</taxon>
        <taxon>Bacteroidales</taxon>
        <taxon>Bacteroidaceae</taxon>
        <taxon>Phocaeicola</taxon>
    </lineage>
</organism>
<dbReference type="Proteomes" id="UP001181086">
    <property type="component" value="Unassembled WGS sequence"/>
</dbReference>
<proteinExistence type="predicted"/>